<evidence type="ECO:0000313" key="2">
    <source>
        <dbReference type="Proteomes" id="UP000199665"/>
    </source>
</evidence>
<proteinExistence type="predicted"/>
<name>A0ABY0Y1Q0_9PSED</name>
<organism evidence="1 2">
    <name type="scientific">Pseudomonas mohnii</name>
    <dbReference type="NCBI Taxonomy" id="395600"/>
    <lineage>
        <taxon>Bacteria</taxon>
        <taxon>Pseudomonadati</taxon>
        <taxon>Pseudomonadota</taxon>
        <taxon>Gammaproteobacteria</taxon>
        <taxon>Pseudomonadales</taxon>
        <taxon>Pseudomonadaceae</taxon>
        <taxon>Pseudomonas</taxon>
    </lineage>
</organism>
<dbReference type="EMBL" id="FNRV01000001">
    <property type="protein sequence ID" value="SEC77588.1"/>
    <property type="molecule type" value="Genomic_DNA"/>
</dbReference>
<dbReference type="Proteomes" id="UP000199665">
    <property type="component" value="Unassembled WGS sequence"/>
</dbReference>
<evidence type="ECO:0000313" key="1">
    <source>
        <dbReference type="EMBL" id="SEC77588.1"/>
    </source>
</evidence>
<sequence>MGTPTRLGAHFFGFRAIPEIDNTSPVGASLLAMVVNDNACGLDKRGAREVIAGKPAPTECVSFGVGMTWRVVWQKALIIVTW</sequence>
<accession>A0ABY0Y1Q0</accession>
<comment type="caution">
    <text evidence="1">The sequence shown here is derived from an EMBL/GenBank/DDBJ whole genome shotgun (WGS) entry which is preliminary data.</text>
</comment>
<protein>
    <submittedName>
        <fullName evidence="1">Uncharacterized protein</fullName>
    </submittedName>
</protein>
<keyword evidence="2" id="KW-1185">Reference proteome</keyword>
<gene>
    <name evidence="1" type="ORF">SAMN05216205_3233</name>
</gene>
<reference evidence="1 2" key="1">
    <citation type="submission" date="2016-10" db="EMBL/GenBank/DDBJ databases">
        <authorList>
            <person name="Varghese N."/>
            <person name="Submissions S."/>
        </authorList>
    </citation>
    <scope>NUCLEOTIDE SEQUENCE [LARGE SCALE GENOMIC DNA]</scope>
    <source>
        <strain evidence="1 2">DSM 18327</strain>
    </source>
</reference>